<dbReference type="EMBL" id="FMSP01000007">
    <property type="protein sequence ID" value="SCV71089.1"/>
    <property type="molecule type" value="Genomic_DNA"/>
</dbReference>
<gene>
    <name evidence="3" type="ORF">BQ2448_2677</name>
</gene>
<keyword evidence="4" id="KW-1185">Reference proteome</keyword>
<feature type="transmembrane region" description="Helical" evidence="2">
    <location>
        <begin position="64"/>
        <end position="87"/>
    </location>
</feature>
<dbReference type="OrthoDB" id="3352285at2759"/>
<organism evidence="3 4">
    <name type="scientific">Microbotryum intermedium</name>
    <dbReference type="NCBI Taxonomy" id="269621"/>
    <lineage>
        <taxon>Eukaryota</taxon>
        <taxon>Fungi</taxon>
        <taxon>Dikarya</taxon>
        <taxon>Basidiomycota</taxon>
        <taxon>Pucciniomycotina</taxon>
        <taxon>Microbotryomycetes</taxon>
        <taxon>Microbotryales</taxon>
        <taxon>Microbotryaceae</taxon>
        <taxon>Microbotryum</taxon>
    </lineage>
</organism>
<feature type="transmembrane region" description="Helical" evidence="2">
    <location>
        <begin position="32"/>
        <end position="52"/>
    </location>
</feature>
<dbReference type="AlphaFoldDB" id="A0A238FE66"/>
<keyword evidence="2" id="KW-0812">Transmembrane</keyword>
<feature type="transmembrane region" description="Helical" evidence="2">
    <location>
        <begin position="163"/>
        <end position="188"/>
    </location>
</feature>
<keyword evidence="2" id="KW-1133">Transmembrane helix</keyword>
<accession>A0A238FE66</accession>
<dbReference type="Proteomes" id="UP000198372">
    <property type="component" value="Unassembled WGS sequence"/>
</dbReference>
<feature type="transmembrane region" description="Helical" evidence="2">
    <location>
        <begin position="99"/>
        <end position="121"/>
    </location>
</feature>
<feature type="region of interest" description="Disordered" evidence="1">
    <location>
        <begin position="255"/>
        <end position="326"/>
    </location>
</feature>
<proteinExistence type="predicted"/>
<evidence type="ECO:0000256" key="2">
    <source>
        <dbReference type="SAM" id="Phobius"/>
    </source>
</evidence>
<reference evidence="4" key="1">
    <citation type="submission" date="2016-09" db="EMBL/GenBank/DDBJ databases">
        <authorList>
            <person name="Jeantristanb JTB J.-T."/>
            <person name="Ricardo R."/>
        </authorList>
    </citation>
    <scope>NUCLEOTIDE SEQUENCE [LARGE SCALE GENOMIC DNA]</scope>
</reference>
<evidence type="ECO:0000256" key="1">
    <source>
        <dbReference type="SAM" id="MobiDB-lite"/>
    </source>
</evidence>
<evidence type="ECO:0000313" key="3">
    <source>
        <dbReference type="EMBL" id="SCV71089.1"/>
    </source>
</evidence>
<sequence length="326" mass="35719">MSTRAAPSEQAVPVIARFVPTRFAQRSSLRPAVMLIAFFGSVYALFATASLARRRHDQDTSSKLNAMYLALIVLYALTAVIEAFGVAAVYRSSIALVKAYFLASVAVAFIVTGAECTRLALLFIDKSAIISACFQGETASDPTATLDAVDIDVYCRALWNRNVYWDIGLLIFSLLLSVLFASIVASYLQQLLNPALTRQHQIQVHNFAAGSSQYNHPGAYPLGAYPPNPYGQPPPSAPPLYQPGYVPAYEPNGFVVHSEGEKSGQPDGAPNLFSDRHPHSNLTTEQREQMQHDQQQIEAESNTSNQINERTETVTLEPRRGNEGRV</sequence>
<name>A0A238FE66_9BASI</name>
<protein>
    <submittedName>
        <fullName evidence="3">BQ2448_2677 protein</fullName>
    </submittedName>
</protein>
<evidence type="ECO:0000313" key="4">
    <source>
        <dbReference type="Proteomes" id="UP000198372"/>
    </source>
</evidence>
<keyword evidence="2" id="KW-0472">Membrane</keyword>
<feature type="compositionally biased region" description="Basic and acidic residues" evidence="1">
    <location>
        <begin position="309"/>
        <end position="326"/>
    </location>
</feature>